<evidence type="ECO:0000313" key="2">
    <source>
        <dbReference type="EMBL" id="SPO30852.1"/>
    </source>
</evidence>
<dbReference type="Proteomes" id="UP000324022">
    <property type="component" value="Unassembled WGS sequence"/>
</dbReference>
<evidence type="ECO:0000256" key="1">
    <source>
        <dbReference type="SAM" id="SignalP"/>
    </source>
</evidence>
<protein>
    <recommendedName>
        <fullName evidence="4">Mig1 protein</fullName>
    </recommendedName>
</protein>
<feature type="signal peptide" evidence="1">
    <location>
        <begin position="1"/>
        <end position="20"/>
    </location>
</feature>
<dbReference type="AlphaFoldDB" id="A0A5C3EK44"/>
<reference evidence="2 3" key="1">
    <citation type="submission" date="2018-03" db="EMBL/GenBank/DDBJ databases">
        <authorList>
            <person name="Guldener U."/>
        </authorList>
    </citation>
    <scope>NUCLEOTIDE SEQUENCE [LARGE SCALE GENOMIC DNA]</scope>
    <source>
        <strain evidence="2 3">NBRC100155</strain>
    </source>
</reference>
<evidence type="ECO:0000313" key="3">
    <source>
        <dbReference type="Proteomes" id="UP000324022"/>
    </source>
</evidence>
<feature type="chain" id="PRO_5022691539" description="Mig1 protein" evidence="1">
    <location>
        <begin position="21"/>
        <end position="128"/>
    </location>
</feature>
<dbReference type="EMBL" id="OOIN01000035">
    <property type="protein sequence ID" value="SPO30852.1"/>
    <property type="molecule type" value="Genomic_DNA"/>
</dbReference>
<gene>
    <name evidence="2" type="ORF">UTRI_10252</name>
</gene>
<keyword evidence="1" id="KW-0732">Signal</keyword>
<sequence length="128" mass="14189">MKLLFFILISVTAFLGMICGQQDFEYDDLCGENAPPPKDTLWACFNLKSSRLDFQNGFGEIAFDDNNNRNFAVYLQNAEGYYYLGTANPSKTVSVNGKDIYGNAKDGCVFLRGDVSQQVCNGANVIEI</sequence>
<accession>A0A5C3EK44</accession>
<evidence type="ECO:0008006" key="4">
    <source>
        <dbReference type="Google" id="ProtNLM"/>
    </source>
</evidence>
<organism evidence="2 3">
    <name type="scientific">Ustilago trichophora</name>
    <dbReference type="NCBI Taxonomy" id="86804"/>
    <lineage>
        <taxon>Eukaryota</taxon>
        <taxon>Fungi</taxon>
        <taxon>Dikarya</taxon>
        <taxon>Basidiomycota</taxon>
        <taxon>Ustilaginomycotina</taxon>
        <taxon>Ustilaginomycetes</taxon>
        <taxon>Ustilaginales</taxon>
        <taxon>Ustilaginaceae</taxon>
        <taxon>Ustilago</taxon>
    </lineage>
</organism>
<keyword evidence="3" id="KW-1185">Reference proteome</keyword>
<name>A0A5C3EK44_9BASI</name>
<proteinExistence type="predicted"/>